<proteinExistence type="predicted"/>
<gene>
    <name evidence="1" type="ORF">M9H77_18636</name>
</gene>
<dbReference type="Proteomes" id="UP001060085">
    <property type="component" value="Linkage Group LG04"/>
</dbReference>
<accession>A0ACC0B8A6</accession>
<reference evidence="2" key="1">
    <citation type="journal article" date="2023" name="Nat. Plants">
        <title>Single-cell RNA sequencing provides a high-resolution roadmap for understanding the multicellular compartmentation of specialized metabolism.</title>
        <authorList>
            <person name="Sun S."/>
            <person name="Shen X."/>
            <person name="Li Y."/>
            <person name="Li Y."/>
            <person name="Wang S."/>
            <person name="Li R."/>
            <person name="Zhang H."/>
            <person name="Shen G."/>
            <person name="Guo B."/>
            <person name="Wei J."/>
            <person name="Xu J."/>
            <person name="St-Pierre B."/>
            <person name="Chen S."/>
            <person name="Sun C."/>
        </authorList>
    </citation>
    <scope>NUCLEOTIDE SEQUENCE [LARGE SCALE GENOMIC DNA]</scope>
</reference>
<comment type="caution">
    <text evidence="1">The sequence shown here is derived from an EMBL/GenBank/DDBJ whole genome shotgun (WGS) entry which is preliminary data.</text>
</comment>
<evidence type="ECO:0000313" key="1">
    <source>
        <dbReference type="EMBL" id="KAI5668783.1"/>
    </source>
</evidence>
<protein>
    <submittedName>
        <fullName evidence="1">Uncharacterized protein</fullName>
    </submittedName>
</protein>
<keyword evidence="2" id="KW-1185">Reference proteome</keyword>
<sequence length="207" mass="24016">MNFAATSLLSLSEQEKLIDKLEIFTIKGRDKHGVTILQIIGKFFPARTITVEALNKYLAEKVYPRLAERPFSVVYVHTQVNRAENFPGLSRLRSIYEAIPNKVRDNLETVYFLHPGLQSRLFLAIFGSLLFGGGLYWKVKYVNRLDLLWDKVRRKEIEIPEFVYEHDKELENWPVMDYGLESDHPRGHVSPPMLDSALQVYSMRCIA</sequence>
<evidence type="ECO:0000313" key="2">
    <source>
        <dbReference type="Proteomes" id="UP001060085"/>
    </source>
</evidence>
<organism evidence="1 2">
    <name type="scientific">Catharanthus roseus</name>
    <name type="common">Madagascar periwinkle</name>
    <name type="synonym">Vinca rosea</name>
    <dbReference type="NCBI Taxonomy" id="4058"/>
    <lineage>
        <taxon>Eukaryota</taxon>
        <taxon>Viridiplantae</taxon>
        <taxon>Streptophyta</taxon>
        <taxon>Embryophyta</taxon>
        <taxon>Tracheophyta</taxon>
        <taxon>Spermatophyta</taxon>
        <taxon>Magnoliopsida</taxon>
        <taxon>eudicotyledons</taxon>
        <taxon>Gunneridae</taxon>
        <taxon>Pentapetalae</taxon>
        <taxon>asterids</taxon>
        <taxon>lamiids</taxon>
        <taxon>Gentianales</taxon>
        <taxon>Apocynaceae</taxon>
        <taxon>Rauvolfioideae</taxon>
        <taxon>Vinceae</taxon>
        <taxon>Catharanthinae</taxon>
        <taxon>Catharanthus</taxon>
    </lineage>
</organism>
<name>A0ACC0B8A6_CATRO</name>
<dbReference type="EMBL" id="CM044704">
    <property type="protein sequence ID" value="KAI5668783.1"/>
    <property type="molecule type" value="Genomic_DNA"/>
</dbReference>